<evidence type="ECO:0000256" key="4">
    <source>
        <dbReference type="ARBA" id="ARBA00023239"/>
    </source>
</evidence>
<evidence type="ECO:0000313" key="7">
    <source>
        <dbReference type="Proteomes" id="UP001073227"/>
    </source>
</evidence>
<comment type="caution">
    <text evidence="6">The sequence shown here is derived from an EMBL/GenBank/DDBJ whole genome shotgun (WGS) entry which is preliminary data.</text>
</comment>
<dbReference type="PROSITE" id="PS51891">
    <property type="entry name" value="CENP_V_GFA"/>
    <property type="match status" value="1"/>
</dbReference>
<sequence>MMFLNCEWPAMTPLIIVLYLGSPPYKSLALFRPEGSDMHKTIIPSLPLTGGCQCGAVRYNAQALPLVFYLCHCSECQRQTSSAFGESLRFIRSAVEISGSLRCVRRKSSSGNTREGWFCPDCGVRIWHGTEGSAEINIKAGTLDDTSWLVPAGHIWTRSKQSFITIRTGELDYPGQPSDGYAELKRRWNLMTLAE</sequence>
<organism evidence="6 7">
    <name type="scientific">Hoeflea algicola</name>
    <dbReference type="NCBI Taxonomy" id="2983763"/>
    <lineage>
        <taxon>Bacteria</taxon>
        <taxon>Pseudomonadati</taxon>
        <taxon>Pseudomonadota</taxon>
        <taxon>Alphaproteobacteria</taxon>
        <taxon>Hyphomicrobiales</taxon>
        <taxon>Rhizobiaceae</taxon>
        <taxon>Hoeflea</taxon>
    </lineage>
</organism>
<dbReference type="EMBL" id="JAOVZR010000001">
    <property type="protein sequence ID" value="MCY0148225.1"/>
    <property type="molecule type" value="Genomic_DNA"/>
</dbReference>
<keyword evidence="2" id="KW-0479">Metal-binding</keyword>
<gene>
    <name evidence="6" type="ORF">OEG84_10995</name>
</gene>
<keyword evidence="4" id="KW-0456">Lyase</keyword>
<protein>
    <submittedName>
        <fullName evidence="6">GFA family protein</fullName>
    </submittedName>
</protein>
<dbReference type="Proteomes" id="UP001073227">
    <property type="component" value="Unassembled WGS sequence"/>
</dbReference>
<feature type="domain" description="CENP-V/GFA" evidence="5">
    <location>
        <begin position="48"/>
        <end position="149"/>
    </location>
</feature>
<accession>A0ABT3Z8Y9</accession>
<reference evidence="6" key="1">
    <citation type="submission" date="2022-10" db="EMBL/GenBank/DDBJ databases">
        <title>Hoeflea sp. G2-23, isolated from marine algae.</title>
        <authorList>
            <person name="Kristyanto S."/>
            <person name="Kim J.M."/>
            <person name="Jeon C.O."/>
        </authorList>
    </citation>
    <scope>NUCLEOTIDE SEQUENCE</scope>
    <source>
        <strain evidence="6">G2-23</strain>
    </source>
</reference>
<evidence type="ECO:0000256" key="1">
    <source>
        <dbReference type="ARBA" id="ARBA00005495"/>
    </source>
</evidence>
<evidence type="ECO:0000256" key="2">
    <source>
        <dbReference type="ARBA" id="ARBA00022723"/>
    </source>
</evidence>
<proteinExistence type="inferred from homology"/>
<dbReference type="Pfam" id="PF04828">
    <property type="entry name" value="GFA"/>
    <property type="match status" value="1"/>
</dbReference>
<evidence type="ECO:0000256" key="3">
    <source>
        <dbReference type="ARBA" id="ARBA00022833"/>
    </source>
</evidence>
<keyword evidence="3" id="KW-0862">Zinc</keyword>
<evidence type="ECO:0000259" key="5">
    <source>
        <dbReference type="PROSITE" id="PS51891"/>
    </source>
</evidence>
<evidence type="ECO:0000313" key="6">
    <source>
        <dbReference type="EMBL" id="MCY0148225.1"/>
    </source>
</evidence>
<dbReference type="RefSeq" id="WP_267653798.1">
    <property type="nucleotide sequence ID" value="NZ_JAOVZR010000001.1"/>
</dbReference>
<dbReference type="InterPro" id="IPR011057">
    <property type="entry name" value="Mss4-like_sf"/>
</dbReference>
<keyword evidence="7" id="KW-1185">Reference proteome</keyword>
<name>A0ABT3Z8Y9_9HYPH</name>
<dbReference type="PANTHER" id="PTHR33337:SF3">
    <property type="entry name" value="CENP-V_GFA DOMAIN-CONTAINING PROTEIN"/>
    <property type="match status" value="1"/>
</dbReference>
<dbReference type="Gene3D" id="3.90.1590.10">
    <property type="entry name" value="glutathione-dependent formaldehyde- activating enzyme (gfa)"/>
    <property type="match status" value="1"/>
</dbReference>
<dbReference type="SUPFAM" id="SSF51316">
    <property type="entry name" value="Mss4-like"/>
    <property type="match status" value="1"/>
</dbReference>
<dbReference type="PANTHER" id="PTHR33337">
    <property type="entry name" value="GFA DOMAIN-CONTAINING PROTEIN"/>
    <property type="match status" value="1"/>
</dbReference>
<dbReference type="InterPro" id="IPR006913">
    <property type="entry name" value="CENP-V/GFA"/>
</dbReference>
<comment type="similarity">
    <text evidence="1">Belongs to the Gfa family.</text>
</comment>